<feature type="compositionally biased region" description="Polar residues" evidence="1">
    <location>
        <begin position="807"/>
        <end position="819"/>
    </location>
</feature>
<sequence length="925" mass="99476">MFSSLLAAPCEVKLHLLQHVVYLRPPTRRPTEDALPTATDEVARGLVELHVPHDRRIGGIRVKLRAVQSVAILPDQRDMVSFAGATPIGWEDTILMEKVVEIGLPPEKSHATVPGDDSISSSAADRRGRSRQARSNQNSRMVTPVQSRPTSPRISLEDAPPEYQEHDSASPSHTPHEANNHDQINPTSIGAIMRAFSRGRPSSRPSSQAGSRSVSRSVSRAASRDPSPTRATDSPRLTPSHSNTSPLALEQEAEIDTLNGHMSRTGLSRGRDQASGAHPHANDHEDYFGIIGANNRRGRSHLAPSPSPNSIPSSSAVNHRSITLSPSRGGGASRRRDESRVRFPGIGKRNVRAPSVDTGARSSASSSDELDGLFLQKGVHGFEFAFIIPADSPPYERSPYGRVRYVVKATAFGAGRAKSNIEAWRDMFPVVNPSTDGGPVPLTVLYNDLHPTVGLLSIACTANNISVGGIFNVDIHSPTPPPDLMVYLVRVSVETTTELRTRKRGKQTVPTQRHKLFEKGWVPPRPNDPHGQGDGKRSEGLIRDPTRPGSRPDDAWTVQGIARMPNDNIVRSTTISGTRAAIRFSHQLLVEVVHSLKPEVEGQDRKLKVFALRQPITLPSCCVAYDAVILPAYTANDGSSRPVEMPYDVNAGDESISHASHHQGDGAHGESSRRGGAAHASTSSRVLGPSHEFCVCGQTLRDLSEREQAMIPARSYADLPLDGLSHRKIGELPSNQGGYSIGSTLRRSTSRSSSTSRESRERSTSRHSLSLRRGLSRNRSPSVGSTISRNGRRSSVTRTNIGAGLSVSANRGESSSNGIYANGMGERGEGIIRTSRSVDGSNTTSAPAMPPSYEHVVEEDSAEEDISENETRPSTARAGQQPTITVDQSGIRSSAASSSTHSATESSLSSGAAADDESKVEVVEI</sequence>
<reference evidence="2 3" key="1">
    <citation type="journal article" date="2018" name="Mol. Biol. Evol.">
        <title>Broad Genomic Sampling Reveals a Smut Pathogenic Ancestry of the Fungal Clade Ustilaginomycotina.</title>
        <authorList>
            <person name="Kijpornyongpan T."/>
            <person name="Mondo S.J."/>
            <person name="Barry K."/>
            <person name="Sandor L."/>
            <person name="Lee J."/>
            <person name="Lipzen A."/>
            <person name="Pangilinan J."/>
            <person name="LaButti K."/>
            <person name="Hainaut M."/>
            <person name="Henrissat B."/>
            <person name="Grigoriev I.V."/>
            <person name="Spatafora J.W."/>
            <person name="Aime M.C."/>
        </authorList>
    </citation>
    <scope>NUCLEOTIDE SEQUENCE [LARGE SCALE GENOMIC DNA]</scope>
    <source>
        <strain evidence="2 3">MCA 3882</strain>
    </source>
</reference>
<feature type="region of interest" description="Disordered" evidence="1">
    <location>
        <begin position="639"/>
        <end position="684"/>
    </location>
</feature>
<feature type="region of interest" description="Disordered" evidence="1">
    <location>
        <begin position="499"/>
        <end position="556"/>
    </location>
</feature>
<dbReference type="InParanoid" id="A0A316VEZ8"/>
<feature type="region of interest" description="Disordered" evidence="1">
    <location>
        <begin position="106"/>
        <end position="185"/>
    </location>
</feature>
<feature type="compositionally biased region" description="Basic residues" evidence="1">
    <location>
        <begin position="501"/>
        <end position="516"/>
    </location>
</feature>
<organism evidence="2 3">
    <name type="scientific">Meira miltonrushii</name>
    <dbReference type="NCBI Taxonomy" id="1280837"/>
    <lineage>
        <taxon>Eukaryota</taxon>
        <taxon>Fungi</taxon>
        <taxon>Dikarya</taxon>
        <taxon>Basidiomycota</taxon>
        <taxon>Ustilaginomycotina</taxon>
        <taxon>Exobasidiomycetes</taxon>
        <taxon>Exobasidiales</taxon>
        <taxon>Brachybasidiaceae</taxon>
        <taxon>Meira</taxon>
    </lineage>
</organism>
<proteinExistence type="predicted"/>
<evidence type="ECO:0008006" key="4">
    <source>
        <dbReference type="Google" id="ProtNLM"/>
    </source>
</evidence>
<feature type="compositionally biased region" description="Polar residues" evidence="1">
    <location>
        <begin position="144"/>
        <end position="153"/>
    </location>
</feature>
<feature type="compositionally biased region" description="Low complexity" evidence="1">
    <location>
        <begin position="766"/>
        <end position="782"/>
    </location>
</feature>
<gene>
    <name evidence="2" type="ORF">FA14DRAFT_48637</name>
</gene>
<dbReference type="OrthoDB" id="2586454at2759"/>
<name>A0A316VEZ8_9BASI</name>
<feature type="compositionally biased region" description="Basic and acidic residues" evidence="1">
    <location>
        <begin position="527"/>
        <end position="554"/>
    </location>
</feature>
<feature type="compositionally biased region" description="Basic and acidic residues" evidence="1">
    <location>
        <begin position="662"/>
        <end position="673"/>
    </location>
</feature>
<feature type="compositionally biased region" description="Polar residues" evidence="1">
    <location>
        <begin position="834"/>
        <end position="846"/>
    </location>
</feature>
<keyword evidence="3" id="KW-1185">Reference proteome</keyword>
<feature type="compositionally biased region" description="Polar residues" evidence="1">
    <location>
        <begin position="872"/>
        <end position="892"/>
    </location>
</feature>
<feature type="compositionally biased region" description="Acidic residues" evidence="1">
    <location>
        <begin position="857"/>
        <end position="868"/>
    </location>
</feature>
<feature type="compositionally biased region" description="Low complexity" evidence="1">
    <location>
        <begin position="743"/>
        <end position="756"/>
    </location>
</feature>
<feature type="region of interest" description="Disordered" evidence="1">
    <location>
        <begin position="197"/>
        <end position="246"/>
    </location>
</feature>
<feature type="compositionally biased region" description="Polar residues" evidence="1">
    <location>
        <begin position="733"/>
        <end position="742"/>
    </location>
</feature>
<dbReference type="STRING" id="1280837.A0A316VEZ8"/>
<dbReference type="InterPro" id="IPR014752">
    <property type="entry name" value="Arrestin-like_C"/>
</dbReference>
<feature type="region of interest" description="Disordered" evidence="1">
    <location>
        <begin position="728"/>
        <end position="925"/>
    </location>
</feature>
<protein>
    <recommendedName>
        <fullName evidence="4">Arrestin C-terminal-like domain-containing protein</fullName>
    </recommendedName>
</protein>
<dbReference type="RefSeq" id="XP_025356186.1">
    <property type="nucleotide sequence ID" value="XM_025502410.1"/>
</dbReference>
<feature type="compositionally biased region" description="Low complexity" evidence="1">
    <location>
        <begin position="893"/>
        <end position="913"/>
    </location>
</feature>
<dbReference type="AlphaFoldDB" id="A0A316VEZ8"/>
<evidence type="ECO:0000313" key="3">
    <source>
        <dbReference type="Proteomes" id="UP000245771"/>
    </source>
</evidence>
<feature type="region of interest" description="Disordered" evidence="1">
    <location>
        <begin position="261"/>
        <end position="342"/>
    </location>
</feature>
<feature type="compositionally biased region" description="Polar residues" evidence="1">
    <location>
        <begin position="316"/>
        <end position="326"/>
    </location>
</feature>
<feature type="compositionally biased region" description="Basic and acidic residues" evidence="1">
    <location>
        <begin position="916"/>
        <end position="925"/>
    </location>
</feature>
<evidence type="ECO:0000256" key="1">
    <source>
        <dbReference type="SAM" id="MobiDB-lite"/>
    </source>
</evidence>
<feature type="compositionally biased region" description="Basic and acidic residues" evidence="1">
    <location>
        <begin position="163"/>
        <end position="180"/>
    </location>
</feature>
<evidence type="ECO:0000313" key="2">
    <source>
        <dbReference type="EMBL" id="PWN35884.1"/>
    </source>
</evidence>
<feature type="compositionally biased region" description="Low complexity" evidence="1">
    <location>
        <begin position="197"/>
        <end position="228"/>
    </location>
</feature>
<dbReference type="EMBL" id="KZ819603">
    <property type="protein sequence ID" value="PWN35884.1"/>
    <property type="molecule type" value="Genomic_DNA"/>
</dbReference>
<dbReference type="Proteomes" id="UP000245771">
    <property type="component" value="Unassembled WGS sequence"/>
</dbReference>
<dbReference type="GeneID" id="37024191"/>
<feature type="compositionally biased region" description="Polar residues" evidence="1">
    <location>
        <begin position="229"/>
        <end position="246"/>
    </location>
</feature>
<dbReference type="Gene3D" id="2.60.40.640">
    <property type="match status" value="1"/>
</dbReference>
<accession>A0A316VEZ8</accession>
<feature type="compositionally biased region" description="Polar residues" evidence="1">
    <location>
        <begin position="783"/>
        <end position="800"/>
    </location>
</feature>